<name>E0U6M3_GLOV7</name>
<dbReference type="EMBL" id="CP002198">
    <property type="protein sequence ID" value="ADN14782.1"/>
    <property type="molecule type" value="Genomic_DNA"/>
</dbReference>
<dbReference type="HOGENOM" id="CLU_460591_0_0_3"/>
<dbReference type="PANTHER" id="PTHR47957:SF3">
    <property type="entry name" value="ATP-DEPENDENT HELICASE HRQ1"/>
    <property type="match status" value="1"/>
</dbReference>
<dbReference type="SUPFAM" id="SSF52540">
    <property type="entry name" value="P-loop containing nucleoside triphosphate hydrolases"/>
    <property type="match status" value="1"/>
</dbReference>
<evidence type="ECO:0000259" key="1">
    <source>
        <dbReference type="PROSITE" id="PS51192"/>
    </source>
</evidence>
<dbReference type="AlphaFoldDB" id="E0U6M3"/>
<sequence length="592" mass="67714">MATFRTSISKNDHAITRPHILVTTAESLDRLYLNPKPDFENYLRQLTGIVFDEVHLYHSVYGVHIYHLVRRLEELKNGQCLTRIASSATISDPGGFIRNFFYGNSHNSVLVHDASNYEQEPAGLEVLYFLQSPEELNIGAASTLIQSVMAMGHGVLSNDDRAIVFSDSLDMAGRLTAQIKDAEENKRTPDLHQESLTELSTTFIPYKTVYRYHPAPFLSVLDIEHHPNWVSDDRQTVTVRLNCEGVKQENFQFPKKVYVKPLYSDEQGNQTVKFCPQCYAIYSISRSRCSCHQDLQAVKLYAEPIVERSYEALVEPRQIRASFNILEKMQGTTTVRGSSVVAKRLFWHPQDGCYRPQRHTQAYNFNALYDIPVRYSIPTKGIVWSLTGIVEQLLQDNSLRQQVEQPVINGQHKNLNEELILHTAAHILHRAIASISGVNEQELEYWCDIPNHEVIVWERYEGGAGISEVFENTLRTNAVEVYQELLASVLCPVDLAENPNWTSPEQLCSELAQRWGLAEDHELIVRIVQEAEAERHVNTQQEEERICHDDDGCPACIHTTYCTERNNQVLSVSRMVGEQILHWFMQTINTED</sequence>
<proteinExistence type="predicted"/>
<dbReference type="PROSITE" id="PS51192">
    <property type="entry name" value="HELICASE_ATP_BIND_1"/>
    <property type="match status" value="1"/>
</dbReference>
<reference evidence="3" key="1">
    <citation type="journal article" date="2011" name="MBio">
        <title>Novel metabolic attributes of the genus Cyanothece, comprising a group of unicellular nitrogen-fixing Cyanobacteria.</title>
        <authorList>
            <person name="Bandyopadhyay A."/>
            <person name="Elvitigala T."/>
            <person name="Welsh E."/>
            <person name="Stockel J."/>
            <person name="Liberton M."/>
            <person name="Min H."/>
            <person name="Sherman L.A."/>
            <person name="Pakrasi H.B."/>
        </authorList>
    </citation>
    <scope>NUCLEOTIDE SEQUENCE [LARGE SCALE GENOMIC DNA]</scope>
    <source>
        <strain evidence="3">PCC 7822</strain>
    </source>
</reference>
<dbReference type="GO" id="GO:0006289">
    <property type="term" value="P:nucleotide-excision repair"/>
    <property type="evidence" value="ECO:0007669"/>
    <property type="project" value="TreeGrafter"/>
</dbReference>
<dbReference type="OrthoDB" id="9774462at2"/>
<protein>
    <submittedName>
        <fullName evidence="2">DEAD/DEAH box helicase domain protein</fullName>
    </submittedName>
</protein>
<organism evidence="2 3">
    <name type="scientific">Gloeothece verrucosa (strain PCC 7822)</name>
    <name type="common">Cyanothece sp. (strain PCC 7822)</name>
    <dbReference type="NCBI Taxonomy" id="497965"/>
    <lineage>
        <taxon>Bacteria</taxon>
        <taxon>Bacillati</taxon>
        <taxon>Cyanobacteriota</taxon>
        <taxon>Cyanophyceae</taxon>
        <taxon>Oscillatoriophycideae</taxon>
        <taxon>Chroococcales</taxon>
        <taxon>Aphanothecaceae</taxon>
        <taxon>Gloeothece</taxon>
        <taxon>Gloeothece verrucosa</taxon>
    </lineage>
</organism>
<dbReference type="eggNOG" id="COG1205">
    <property type="taxonomic scope" value="Bacteria"/>
</dbReference>
<evidence type="ECO:0000313" key="2">
    <source>
        <dbReference type="EMBL" id="ADN14782.1"/>
    </source>
</evidence>
<dbReference type="STRING" id="497965.Cyan7822_2822"/>
<dbReference type="GO" id="GO:0003676">
    <property type="term" value="F:nucleic acid binding"/>
    <property type="evidence" value="ECO:0007669"/>
    <property type="project" value="InterPro"/>
</dbReference>
<dbReference type="PANTHER" id="PTHR47957">
    <property type="entry name" value="ATP-DEPENDENT HELICASE HRQ1"/>
    <property type="match status" value="1"/>
</dbReference>
<dbReference type="InterPro" id="IPR027417">
    <property type="entry name" value="P-loop_NTPase"/>
</dbReference>
<dbReference type="GO" id="GO:0005524">
    <property type="term" value="F:ATP binding"/>
    <property type="evidence" value="ECO:0007669"/>
    <property type="project" value="InterPro"/>
</dbReference>
<dbReference type="GO" id="GO:0036297">
    <property type="term" value="P:interstrand cross-link repair"/>
    <property type="evidence" value="ECO:0007669"/>
    <property type="project" value="TreeGrafter"/>
</dbReference>
<dbReference type="RefSeq" id="WP_013322887.1">
    <property type="nucleotide sequence ID" value="NC_014501.1"/>
</dbReference>
<keyword evidence="2" id="KW-0347">Helicase</keyword>
<feature type="domain" description="Helicase ATP-binding" evidence="1">
    <location>
        <begin position="1"/>
        <end position="92"/>
    </location>
</feature>
<dbReference type="Pfam" id="PF00270">
    <property type="entry name" value="DEAD"/>
    <property type="match status" value="1"/>
</dbReference>
<keyword evidence="2" id="KW-0067">ATP-binding</keyword>
<keyword evidence="2" id="KW-0378">Hydrolase</keyword>
<evidence type="ECO:0000313" key="3">
    <source>
        <dbReference type="Proteomes" id="UP000008206"/>
    </source>
</evidence>
<dbReference type="InterPro" id="IPR014001">
    <property type="entry name" value="Helicase_ATP-bd"/>
</dbReference>
<dbReference type="GO" id="GO:0043138">
    <property type="term" value="F:3'-5' DNA helicase activity"/>
    <property type="evidence" value="ECO:0007669"/>
    <property type="project" value="TreeGrafter"/>
</dbReference>
<dbReference type="Proteomes" id="UP000008206">
    <property type="component" value="Chromosome"/>
</dbReference>
<keyword evidence="2" id="KW-0547">Nucleotide-binding</keyword>
<dbReference type="InterPro" id="IPR011545">
    <property type="entry name" value="DEAD/DEAH_box_helicase_dom"/>
</dbReference>
<dbReference type="Gene3D" id="3.40.50.300">
    <property type="entry name" value="P-loop containing nucleotide triphosphate hydrolases"/>
    <property type="match status" value="1"/>
</dbReference>
<gene>
    <name evidence="2" type="ordered locus">Cyan7822_2822</name>
</gene>
<accession>E0U6M3</accession>
<dbReference type="KEGG" id="cyj:Cyan7822_2822"/>
<keyword evidence="3" id="KW-1185">Reference proteome</keyword>